<dbReference type="PROSITE" id="PS51257">
    <property type="entry name" value="PROKAR_LIPOPROTEIN"/>
    <property type="match status" value="1"/>
</dbReference>
<dbReference type="EMBL" id="NPCC01000011">
    <property type="protein sequence ID" value="PAE89107.1"/>
    <property type="molecule type" value="Genomic_DNA"/>
</dbReference>
<evidence type="ECO:0000313" key="3">
    <source>
        <dbReference type="Proteomes" id="UP000216207"/>
    </source>
</evidence>
<dbReference type="AlphaFoldDB" id="A0A268P048"/>
<accession>A0A268P048</accession>
<evidence type="ECO:0008006" key="4">
    <source>
        <dbReference type="Google" id="ProtNLM"/>
    </source>
</evidence>
<organism evidence="2 3">
    <name type="scientific">Shouchella clausii</name>
    <name type="common">Alkalihalobacillus clausii</name>
    <dbReference type="NCBI Taxonomy" id="79880"/>
    <lineage>
        <taxon>Bacteria</taxon>
        <taxon>Bacillati</taxon>
        <taxon>Bacillota</taxon>
        <taxon>Bacilli</taxon>
        <taxon>Bacillales</taxon>
        <taxon>Bacillaceae</taxon>
        <taxon>Shouchella</taxon>
    </lineage>
</organism>
<evidence type="ECO:0000256" key="1">
    <source>
        <dbReference type="SAM" id="SignalP"/>
    </source>
</evidence>
<comment type="caution">
    <text evidence="2">The sequence shown here is derived from an EMBL/GenBank/DDBJ whole genome shotgun (WGS) entry which is preliminary data.</text>
</comment>
<protein>
    <recommendedName>
        <fullName evidence="4">Lipoprotein</fullName>
    </recommendedName>
</protein>
<gene>
    <name evidence="2" type="ORF">CHH72_09700</name>
</gene>
<evidence type="ECO:0000313" key="2">
    <source>
        <dbReference type="EMBL" id="PAE89107.1"/>
    </source>
</evidence>
<feature type="signal peptide" evidence="1">
    <location>
        <begin position="1"/>
        <end position="19"/>
    </location>
</feature>
<sequence length="165" mass="17972">MAKKLGVAFLFVWLSAAVAGCGMFAAGGQEIEEKLKFEAGVKEPPIPTITIGNEPFQPALGAYSWGVENSSGTVTRTEVDIAPPPEQAKHMESIAVAGEDDLEIDFGSVHPPKPMDLHIWEDGKRRFVDGDMRLADFKGTGSVIVELYGEWHEGHASYVFVLEVR</sequence>
<keyword evidence="1" id="KW-0732">Signal</keyword>
<proteinExistence type="predicted"/>
<feature type="chain" id="PRO_5039048236" description="Lipoprotein" evidence="1">
    <location>
        <begin position="20"/>
        <end position="165"/>
    </location>
</feature>
<dbReference type="RefSeq" id="WP_095326505.1">
    <property type="nucleotide sequence ID" value="NZ_NPCC01000011.1"/>
</dbReference>
<dbReference type="Proteomes" id="UP000216207">
    <property type="component" value="Unassembled WGS sequence"/>
</dbReference>
<reference evidence="2 3" key="1">
    <citation type="submission" date="2017-07" db="EMBL/GenBank/DDBJ databases">
        <title>Isolation and whole genome analysis of endospore-forming bacteria from heroin.</title>
        <authorList>
            <person name="Kalinowski J."/>
            <person name="Ahrens B."/>
            <person name="Al-Dilaimi A."/>
            <person name="Winkler A."/>
            <person name="Wibberg D."/>
            <person name="Schleenbecker U."/>
            <person name="Ruckert C."/>
            <person name="Wolfel R."/>
            <person name="Grass G."/>
        </authorList>
    </citation>
    <scope>NUCLEOTIDE SEQUENCE [LARGE SCALE GENOMIC DNA]</scope>
    <source>
        <strain evidence="2 3">7539</strain>
    </source>
</reference>
<name>A0A268P048_SHOCL</name>